<dbReference type="SUPFAM" id="SSF51206">
    <property type="entry name" value="cAMP-binding domain-like"/>
    <property type="match status" value="1"/>
</dbReference>
<evidence type="ECO:0000313" key="6">
    <source>
        <dbReference type="Proteomes" id="UP000708338"/>
    </source>
</evidence>
<dbReference type="GO" id="GO:0003677">
    <property type="term" value="F:DNA binding"/>
    <property type="evidence" value="ECO:0007669"/>
    <property type="project" value="UniProtKB-KW"/>
</dbReference>
<name>A0AA41FEY6_9FIRM</name>
<accession>A0AA41FEY6</accession>
<dbReference type="SMART" id="SM00100">
    <property type="entry name" value="cNMP"/>
    <property type="match status" value="1"/>
</dbReference>
<dbReference type="EMBL" id="WQPS01000013">
    <property type="protein sequence ID" value="MBT9810531.1"/>
    <property type="molecule type" value="Genomic_DNA"/>
</dbReference>
<dbReference type="GO" id="GO:0005829">
    <property type="term" value="C:cytosol"/>
    <property type="evidence" value="ECO:0007669"/>
    <property type="project" value="TreeGrafter"/>
</dbReference>
<gene>
    <name evidence="5" type="ORF">GPL26_12875</name>
</gene>
<sequence>MSHAFCRLPWQRGGNSLEYNLSVLGHVPLFDGIPEDKYHNVLQCLDGTIKSFPAGKIILDIGEPSKQAGIVLDGKIQIISYDEAGNSINMNHCCAGECFGEAVACAVKNQSPMQISVLEDCRILLIRFDNLMKPSACPYRNQVTVNLLRRLAERNLFLNRKIRILAQKKLRDRIKLYLQTQPLARDGTIQIPFNRNAWAEFLCVDRSALSRELGRLKNEGILVCEGNRVILMDKGFLSPS</sequence>
<evidence type="ECO:0000256" key="3">
    <source>
        <dbReference type="ARBA" id="ARBA00023163"/>
    </source>
</evidence>
<dbReference type="GO" id="GO:0003700">
    <property type="term" value="F:DNA-binding transcription factor activity"/>
    <property type="evidence" value="ECO:0007669"/>
    <property type="project" value="TreeGrafter"/>
</dbReference>
<keyword evidence="2" id="KW-0238">DNA-binding</keyword>
<dbReference type="PANTHER" id="PTHR24567">
    <property type="entry name" value="CRP FAMILY TRANSCRIPTIONAL REGULATORY PROTEIN"/>
    <property type="match status" value="1"/>
</dbReference>
<organism evidence="5 6">
    <name type="scientific">Enterocloster citroniae</name>
    <dbReference type="NCBI Taxonomy" id="358743"/>
    <lineage>
        <taxon>Bacteria</taxon>
        <taxon>Bacillati</taxon>
        <taxon>Bacillota</taxon>
        <taxon>Clostridia</taxon>
        <taxon>Lachnospirales</taxon>
        <taxon>Lachnospiraceae</taxon>
        <taxon>Enterocloster</taxon>
    </lineage>
</organism>
<comment type="caution">
    <text evidence="5">The sequence shown here is derived from an EMBL/GenBank/DDBJ whole genome shotgun (WGS) entry which is preliminary data.</text>
</comment>
<keyword evidence="1" id="KW-0805">Transcription regulation</keyword>
<dbReference type="InterPro" id="IPR036390">
    <property type="entry name" value="WH_DNA-bd_sf"/>
</dbReference>
<dbReference type="InterPro" id="IPR012318">
    <property type="entry name" value="HTH_CRP"/>
</dbReference>
<keyword evidence="3" id="KW-0804">Transcription</keyword>
<evidence type="ECO:0000256" key="2">
    <source>
        <dbReference type="ARBA" id="ARBA00023125"/>
    </source>
</evidence>
<evidence type="ECO:0000259" key="4">
    <source>
        <dbReference type="PROSITE" id="PS50042"/>
    </source>
</evidence>
<protein>
    <submittedName>
        <fullName evidence="5">Cyclic nucleotide-binding domain-containing protein</fullName>
    </submittedName>
</protein>
<evidence type="ECO:0000256" key="1">
    <source>
        <dbReference type="ARBA" id="ARBA00023015"/>
    </source>
</evidence>
<dbReference type="PANTHER" id="PTHR24567:SF26">
    <property type="entry name" value="REGULATORY PROTEIN YEIL"/>
    <property type="match status" value="1"/>
</dbReference>
<dbReference type="InterPro" id="IPR000595">
    <property type="entry name" value="cNMP-bd_dom"/>
</dbReference>
<dbReference type="InterPro" id="IPR018490">
    <property type="entry name" value="cNMP-bd_dom_sf"/>
</dbReference>
<proteinExistence type="predicted"/>
<dbReference type="Pfam" id="PF13545">
    <property type="entry name" value="HTH_Crp_2"/>
    <property type="match status" value="1"/>
</dbReference>
<dbReference type="InterPro" id="IPR014710">
    <property type="entry name" value="RmlC-like_jellyroll"/>
</dbReference>
<dbReference type="PROSITE" id="PS50042">
    <property type="entry name" value="CNMP_BINDING_3"/>
    <property type="match status" value="1"/>
</dbReference>
<evidence type="ECO:0000313" key="5">
    <source>
        <dbReference type="EMBL" id="MBT9810531.1"/>
    </source>
</evidence>
<reference evidence="5" key="1">
    <citation type="journal article" date="2021" name="Gut Microbes">
        <title>A synthetic consortium of 100 gut commensals modulates the composition and function in a colon model of the microbiome of elderly subjects.</title>
        <authorList>
            <person name="Perez M."/>
            <person name="Ntemiri A."/>
            <person name="Tan H."/>
            <person name="Harris H.M.B."/>
            <person name="Roager H.M."/>
            <person name="Ribiere C."/>
            <person name="O'Toole P.W."/>
        </authorList>
    </citation>
    <scope>NUCLEOTIDE SEQUENCE</scope>
    <source>
        <strain evidence="5">MCC335</strain>
    </source>
</reference>
<dbReference type="Gene3D" id="2.60.120.10">
    <property type="entry name" value="Jelly Rolls"/>
    <property type="match status" value="1"/>
</dbReference>
<dbReference type="Proteomes" id="UP000708338">
    <property type="component" value="Unassembled WGS sequence"/>
</dbReference>
<dbReference type="CDD" id="cd00038">
    <property type="entry name" value="CAP_ED"/>
    <property type="match status" value="1"/>
</dbReference>
<feature type="domain" description="Cyclic nucleotide-binding" evidence="4">
    <location>
        <begin position="29"/>
        <end position="101"/>
    </location>
</feature>
<dbReference type="SUPFAM" id="SSF46785">
    <property type="entry name" value="Winged helix' DNA-binding domain"/>
    <property type="match status" value="1"/>
</dbReference>
<dbReference type="Pfam" id="PF00027">
    <property type="entry name" value="cNMP_binding"/>
    <property type="match status" value="1"/>
</dbReference>
<dbReference type="AlphaFoldDB" id="A0AA41FEY6"/>
<dbReference type="InterPro" id="IPR050397">
    <property type="entry name" value="Env_Response_Regulators"/>
</dbReference>